<gene>
    <name evidence="1" type="ORF">LCGC14_2527420</name>
</gene>
<sequence length="100" mass="11776">MYCEICRHAQLEYFISYDLIYDNIYPHRGSKSSIAASGNDFFYDILINIIEEKKLDLFSLLNHKYNLDMINLALKDLQSRIVTRALIKMILKESMNLLHS</sequence>
<accession>A0A0F9DMX2</accession>
<dbReference type="EMBL" id="LAZR01040927">
    <property type="protein sequence ID" value="KKL13273.1"/>
    <property type="molecule type" value="Genomic_DNA"/>
</dbReference>
<reference evidence="1" key="1">
    <citation type="journal article" date="2015" name="Nature">
        <title>Complex archaea that bridge the gap between prokaryotes and eukaryotes.</title>
        <authorList>
            <person name="Spang A."/>
            <person name="Saw J.H."/>
            <person name="Jorgensen S.L."/>
            <person name="Zaremba-Niedzwiedzka K."/>
            <person name="Martijn J."/>
            <person name="Lind A.E."/>
            <person name="van Eijk R."/>
            <person name="Schleper C."/>
            <person name="Guy L."/>
            <person name="Ettema T.J."/>
        </authorList>
    </citation>
    <scope>NUCLEOTIDE SEQUENCE</scope>
</reference>
<protein>
    <submittedName>
        <fullName evidence="1">Uncharacterized protein</fullName>
    </submittedName>
</protein>
<comment type="caution">
    <text evidence="1">The sequence shown here is derived from an EMBL/GenBank/DDBJ whole genome shotgun (WGS) entry which is preliminary data.</text>
</comment>
<name>A0A0F9DMX2_9ZZZZ</name>
<organism evidence="1">
    <name type="scientific">marine sediment metagenome</name>
    <dbReference type="NCBI Taxonomy" id="412755"/>
    <lineage>
        <taxon>unclassified sequences</taxon>
        <taxon>metagenomes</taxon>
        <taxon>ecological metagenomes</taxon>
    </lineage>
</organism>
<evidence type="ECO:0000313" key="1">
    <source>
        <dbReference type="EMBL" id="KKL13273.1"/>
    </source>
</evidence>
<proteinExistence type="predicted"/>
<dbReference type="AlphaFoldDB" id="A0A0F9DMX2"/>